<accession>A0A9D2CYY2</accession>
<evidence type="ECO:0000259" key="1">
    <source>
        <dbReference type="Pfam" id="PF07453"/>
    </source>
</evidence>
<dbReference type="AlphaFoldDB" id="A0A9D2CYY2"/>
<feature type="domain" description="Treble clef zinc finger" evidence="2">
    <location>
        <begin position="13"/>
        <end position="69"/>
    </location>
</feature>
<feature type="domain" description="Treble clef zinc finger" evidence="2">
    <location>
        <begin position="448"/>
        <end position="502"/>
    </location>
</feature>
<dbReference type="SUPFAM" id="SSF52980">
    <property type="entry name" value="Restriction endonuclease-like"/>
    <property type="match status" value="1"/>
</dbReference>
<feature type="domain" description="Treble clef zinc finger" evidence="2">
    <location>
        <begin position="85"/>
        <end position="140"/>
    </location>
</feature>
<evidence type="ECO:0000259" key="3">
    <source>
        <dbReference type="Pfam" id="PF22083"/>
    </source>
</evidence>
<dbReference type="Pfam" id="PF22083">
    <property type="entry name" value="I-HmuI_NUMOD-like"/>
    <property type="match status" value="1"/>
</dbReference>
<dbReference type="SMART" id="SM00497">
    <property type="entry name" value="IENR1"/>
    <property type="match status" value="2"/>
</dbReference>
<dbReference type="InterPro" id="IPR036388">
    <property type="entry name" value="WH-like_DNA-bd_sf"/>
</dbReference>
<sequence>MNNKIYISQIPKLMDEWDWEKNNKIGLNPNKLLLYSNKKAWWKCKSNHEFAEVISKRTKGKPCPYCANKRVLIGFNDLPTLYPDLAKEWDYDKNTFIDINKTVRGSNKKVWWKCSICGHEWLTSVSARTIRGTGCPICAKTTSSIVRSKTILDKKGGLDIPLLLQEWDYEANGNLRPDQVTNGSNKYVYWKCSKCGYQWRAKILNRAIGRRGCPCCANAVVVPGVNDLATTHPELVKEWDYGKNINLTPQNVTHGTGKKVYWICPKGHSYQASVLHRSHGTNCPICNAGRQTSFAEQAFFFYIKKIYPDAINRYTDIFDKGMELDIYIPSIKAAIEYDGIFWHKNNRKREEKKYQICQKNGIKLIRIKEDGNMDCTGIADAIFHAANLDKKRVLNGLIINFIRELKSWSYDGAMLPVISVNVIRDEFEIRKYMSELKSGSLEELRPDLAREWCYEKNRDLLPSMFSLGSDQKVWWKCSTCGYIWQASIGHRVKGTGCSVCYRKNNKGKNHRGSKKIYQYSADGNFIKEWDCIADAGNVLKINRSNISMCAYHQRDKAGDYRWEFFYKEKLEPIIKTKKNLKGIWGKRIIQIDDNGNVVNEFISLNEAARQLNINSTSISKALHGHIKRAGGFYWHEKDINE</sequence>
<evidence type="ECO:0000313" key="4">
    <source>
        <dbReference type="EMBL" id="HIZ03418.1"/>
    </source>
</evidence>
<feature type="domain" description="DNA endonuclease I-HmuI-like NUMOD-like" evidence="3">
    <location>
        <begin position="591"/>
        <end position="633"/>
    </location>
</feature>
<feature type="domain" description="Nuclease-associated modular DNA-binding 1" evidence="1">
    <location>
        <begin position="514"/>
        <end position="550"/>
    </location>
</feature>
<reference evidence="4" key="1">
    <citation type="journal article" date="2021" name="PeerJ">
        <title>Extensive microbial diversity within the chicken gut microbiome revealed by metagenomics and culture.</title>
        <authorList>
            <person name="Gilroy R."/>
            <person name="Ravi A."/>
            <person name="Getino M."/>
            <person name="Pursley I."/>
            <person name="Horton D.L."/>
            <person name="Alikhan N.F."/>
            <person name="Baker D."/>
            <person name="Gharbi K."/>
            <person name="Hall N."/>
            <person name="Watson M."/>
            <person name="Adriaenssens E.M."/>
            <person name="Foster-Nyarko E."/>
            <person name="Jarju S."/>
            <person name="Secka A."/>
            <person name="Antonio M."/>
            <person name="Oren A."/>
            <person name="Chaudhuri R.R."/>
            <person name="La Ragione R."/>
            <person name="Hildebrand F."/>
            <person name="Pallen M.J."/>
        </authorList>
    </citation>
    <scope>NUCLEOTIDE SEQUENCE</scope>
    <source>
        <strain evidence="4">CHK187-5294</strain>
    </source>
</reference>
<feature type="domain" description="Treble clef zinc finger" evidence="2">
    <location>
        <begin position="235"/>
        <end position="287"/>
    </location>
</feature>
<evidence type="ECO:0000313" key="5">
    <source>
        <dbReference type="Proteomes" id="UP000824132"/>
    </source>
</evidence>
<dbReference type="PANTHER" id="PTHR37317">
    <property type="entry name" value="BLR8090 PROTEIN"/>
    <property type="match status" value="1"/>
</dbReference>
<protein>
    <recommendedName>
        <fullName evidence="6">Zinc-ribbon domain-containing protein</fullName>
    </recommendedName>
</protein>
<dbReference type="InterPro" id="IPR025487">
    <property type="entry name" value="DUF4379"/>
</dbReference>
<evidence type="ECO:0008006" key="6">
    <source>
        <dbReference type="Google" id="ProtNLM"/>
    </source>
</evidence>
<name>A0A9D2CYY2_9FIRM</name>
<organism evidence="4 5">
    <name type="scientific">Candidatus Borkfalkia avistercoris</name>
    <dbReference type="NCBI Taxonomy" id="2838504"/>
    <lineage>
        <taxon>Bacteria</taxon>
        <taxon>Bacillati</taxon>
        <taxon>Bacillota</taxon>
        <taxon>Clostridia</taxon>
        <taxon>Christensenellales</taxon>
        <taxon>Christensenellaceae</taxon>
        <taxon>Candidatus Borkfalkia</taxon>
    </lineage>
</organism>
<evidence type="ECO:0000259" key="2">
    <source>
        <dbReference type="Pfam" id="PF14311"/>
    </source>
</evidence>
<dbReference type="EMBL" id="DXCL01000025">
    <property type="protein sequence ID" value="HIZ03418.1"/>
    <property type="molecule type" value="Genomic_DNA"/>
</dbReference>
<dbReference type="InterPro" id="IPR054307">
    <property type="entry name" value="I-HmuI_NUMOD-like"/>
</dbReference>
<gene>
    <name evidence="4" type="ORF">H9727_03945</name>
</gene>
<dbReference type="InterPro" id="IPR003647">
    <property type="entry name" value="Intron_nuc_1_rpt"/>
</dbReference>
<dbReference type="PANTHER" id="PTHR37317:SF1">
    <property type="entry name" value="ZINC-RIBBON DOMAIN-CONTAINING PROTEIN-RELATED"/>
    <property type="match status" value="1"/>
</dbReference>
<comment type="caution">
    <text evidence="4">The sequence shown here is derived from an EMBL/GenBank/DDBJ whole genome shotgun (WGS) entry which is preliminary data.</text>
</comment>
<proteinExistence type="predicted"/>
<dbReference type="Pfam" id="PF14311">
    <property type="entry name" value="DUF4379"/>
    <property type="match status" value="5"/>
</dbReference>
<dbReference type="Pfam" id="PF07453">
    <property type="entry name" value="NUMOD1"/>
    <property type="match status" value="1"/>
</dbReference>
<reference evidence="4" key="2">
    <citation type="submission" date="2021-04" db="EMBL/GenBank/DDBJ databases">
        <authorList>
            <person name="Gilroy R."/>
        </authorList>
    </citation>
    <scope>NUCLEOTIDE SEQUENCE</scope>
    <source>
        <strain evidence="4">CHK187-5294</strain>
    </source>
</reference>
<dbReference type="Proteomes" id="UP000824132">
    <property type="component" value="Unassembled WGS sequence"/>
</dbReference>
<dbReference type="InterPro" id="IPR011335">
    <property type="entry name" value="Restrct_endonuc-II-like"/>
</dbReference>
<feature type="domain" description="Treble clef zinc finger" evidence="2">
    <location>
        <begin position="163"/>
        <end position="218"/>
    </location>
</feature>
<dbReference type="InterPro" id="IPR010896">
    <property type="entry name" value="NUMOD1"/>
</dbReference>
<dbReference type="Gene3D" id="1.10.10.10">
    <property type="entry name" value="Winged helix-like DNA-binding domain superfamily/Winged helix DNA-binding domain"/>
    <property type="match status" value="2"/>
</dbReference>
<dbReference type="Gene3D" id="3.40.960.10">
    <property type="entry name" value="VSR Endonuclease"/>
    <property type="match status" value="1"/>
</dbReference>
<dbReference type="SUPFAM" id="SSF64496">
    <property type="entry name" value="DNA-binding domain of intron-encoded endonucleases"/>
    <property type="match status" value="1"/>
</dbReference>